<feature type="transmembrane region" description="Helical" evidence="2">
    <location>
        <begin position="38"/>
        <end position="58"/>
    </location>
</feature>
<comment type="caution">
    <text evidence="3">The sequence shown here is derived from an EMBL/GenBank/DDBJ whole genome shotgun (WGS) entry which is preliminary data.</text>
</comment>
<evidence type="ECO:0000256" key="1">
    <source>
        <dbReference type="SAM" id="MobiDB-lite"/>
    </source>
</evidence>
<evidence type="ECO:0008006" key="5">
    <source>
        <dbReference type="Google" id="ProtNLM"/>
    </source>
</evidence>
<gene>
    <name evidence="3" type="ORF">EKO23_19445</name>
</gene>
<organism evidence="3 4">
    <name type="scientific">Nocardioides guangzhouensis</name>
    <dbReference type="NCBI Taxonomy" id="2497878"/>
    <lineage>
        <taxon>Bacteria</taxon>
        <taxon>Bacillati</taxon>
        <taxon>Actinomycetota</taxon>
        <taxon>Actinomycetes</taxon>
        <taxon>Propionibacteriales</taxon>
        <taxon>Nocardioidaceae</taxon>
        <taxon>Nocardioides</taxon>
    </lineage>
</organism>
<evidence type="ECO:0000313" key="4">
    <source>
        <dbReference type="Proteomes" id="UP000295198"/>
    </source>
</evidence>
<dbReference type="AlphaFoldDB" id="A0A4Q4Z7H1"/>
<dbReference type="EMBL" id="SDKM01000034">
    <property type="protein sequence ID" value="RYP83345.1"/>
    <property type="molecule type" value="Genomic_DNA"/>
</dbReference>
<feature type="compositionally biased region" description="Basic and acidic residues" evidence="1">
    <location>
        <begin position="159"/>
        <end position="190"/>
    </location>
</feature>
<proteinExistence type="predicted"/>
<feature type="region of interest" description="Disordered" evidence="1">
    <location>
        <begin position="150"/>
        <end position="203"/>
    </location>
</feature>
<keyword evidence="4" id="KW-1185">Reference proteome</keyword>
<reference evidence="3 4" key="1">
    <citation type="submission" date="2019-01" db="EMBL/GenBank/DDBJ databases">
        <title>Nocardioides guangzhouensis sp. nov., an actinobacterium isolated from soil.</title>
        <authorList>
            <person name="Fu Y."/>
            <person name="Cai Y."/>
            <person name="Lin Z."/>
            <person name="Chen P."/>
        </authorList>
    </citation>
    <scope>NUCLEOTIDE SEQUENCE [LARGE SCALE GENOMIC DNA]</scope>
    <source>
        <strain evidence="3 4">130</strain>
    </source>
</reference>
<dbReference type="OrthoDB" id="3790001at2"/>
<feature type="compositionally biased region" description="Polar residues" evidence="1">
    <location>
        <begin position="192"/>
        <end position="203"/>
    </location>
</feature>
<dbReference type="RefSeq" id="WP_134719791.1">
    <property type="nucleotide sequence ID" value="NZ_SDKM01000034.1"/>
</dbReference>
<dbReference type="Proteomes" id="UP000295198">
    <property type="component" value="Unassembled WGS sequence"/>
</dbReference>
<evidence type="ECO:0000256" key="2">
    <source>
        <dbReference type="SAM" id="Phobius"/>
    </source>
</evidence>
<keyword evidence="2" id="KW-1133">Transmembrane helix</keyword>
<protein>
    <recommendedName>
        <fullName evidence="5">Cell division protein FtsL</fullName>
    </recommendedName>
</protein>
<evidence type="ECO:0000313" key="3">
    <source>
        <dbReference type="EMBL" id="RYP83345.1"/>
    </source>
</evidence>
<accession>A0A4Q4Z7H1</accession>
<keyword evidence="2" id="KW-0472">Membrane</keyword>
<sequence length="203" mass="22191">MSTPLPHSRVRVQRIAEAAVERARLTVVPRVRARSPRVPFVTLVSLLLVGGVVGLLMFNTTMQQNAFAATELEQHASDLTSREQTLRMQLEVLRDPQVVAEKARALGMVDAGAPAFLKADGSVEGVAVPATVENKVPILPPAVKKPEALDPKPIIVFEKPGKEQKADAKTKKKSDTDRTSHRDGDRERRMSGTRTNSGDRSTR</sequence>
<name>A0A4Q4Z7H1_9ACTN</name>
<keyword evidence="2" id="KW-0812">Transmembrane</keyword>